<proteinExistence type="predicted"/>
<evidence type="ECO:0000313" key="10">
    <source>
        <dbReference type="Proteomes" id="UP000282574"/>
    </source>
</evidence>
<dbReference type="CDD" id="cd00075">
    <property type="entry name" value="HATPase"/>
    <property type="match status" value="1"/>
</dbReference>
<keyword evidence="6" id="KW-0902">Two-component regulatory system</keyword>
<dbReference type="FunFam" id="3.30.565.10:FF:000006">
    <property type="entry name" value="Sensor histidine kinase WalK"/>
    <property type="match status" value="1"/>
</dbReference>
<dbReference type="InterPro" id="IPR036890">
    <property type="entry name" value="HATPase_C_sf"/>
</dbReference>
<dbReference type="InterPro" id="IPR003594">
    <property type="entry name" value="HATPase_dom"/>
</dbReference>
<dbReference type="InterPro" id="IPR004358">
    <property type="entry name" value="Sig_transdc_His_kin-like_C"/>
</dbReference>
<dbReference type="PANTHER" id="PTHR43711">
    <property type="entry name" value="TWO-COMPONENT HISTIDINE KINASE"/>
    <property type="match status" value="1"/>
</dbReference>
<gene>
    <name evidence="9" type="ORF">DSM107010_21310</name>
</gene>
<dbReference type="Gene3D" id="1.10.287.130">
    <property type="match status" value="1"/>
</dbReference>
<evidence type="ECO:0000256" key="6">
    <source>
        <dbReference type="ARBA" id="ARBA00023012"/>
    </source>
</evidence>
<comment type="catalytic activity">
    <reaction evidence="1">
        <text>ATP + protein L-histidine = ADP + protein N-phospho-L-histidine.</text>
        <dbReference type="EC" id="2.7.13.3"/>
    </reaction>
</comment>
<keyword evidence="7" id="KW-1133">Transmembrane helix</keyword>
<dbReference type="EMBL" id="RSCK01000013">
    <property type="protein sequence ID" value="RUT12539.1"/>
    <property type="molecule type" value="Genomic_DNA"/>
</dbReference>
<dbReference type="InterPro" id="IPR003661">
    <property type="entry name" value="HisK_dim/P_dom"/>
</dbReference>
<comment type="caution">
    <text evidence="9">The sequence shown here is derived from an EMBL/GenBank/DDBJ whole genome shotgun (WGS) entry which is preliminary data.</text>
</comment>
<dbReference type="Proteomes" id="UP000282574">
    <property type="component" value="Unassembled WGS sequence"/>
</dbReference>
<dbReference type="PANTHER" id="PTHR43711:SF1">
    <property type="entry name" value="HISTIDINE KINASE 1"/>
    <property type="match status" value="1"/>
</dbReference>
<evidence type="ECO:0000256" key="1">
    <source>
        <dbReference type="ARBA" id="ARBA00000085"/>
    </source>
</evidence>
<evidence type="ECO:0000256" key="3">
    <source>
        <dbReference type="ARBA" id="ARBA00022553"/>
    </source>
</evidence>
<keyword evidence="7" id="KW-0472">Membrane</keyword>
<feature type="transmembrane region" description="Helical" evidence="7">
    <location>
        <begin position="7"/>
        <end position="32"/>
    </location>
</feature>
<dbReference type="RefSeq" id="WP_015156139.1">
    <property type="nucleotide sequence ID" value="NZ_JAVKZF010000007.1"/>
</dbReference>
<sequence length="429" mass="48454">MFQSLRWLFLLTYLLVMSAIFGASSTAIYIFFSRSLEQQLNDRLQILAEAAIPSLRIIKSRGIQRLDDELPWQELFRHNQSLEWFNPKGKLLAKEGKFFANSSLSQALVDGLQEGFPILQQQGQVRTFSIAVYTEDRDKTTLRLEGYIRASESTQDLIWKLDQLRSGLIVGGVTVLLLSSISGIGLTWLTLQPMQRNLRRLKHFTGDVAHELRNPLTAISTTVDLLRNSPEELSLTQVRKLAIIDRANEQIIHLVEDLLFLSRANIASDRLDRDFNFAPIRLEELLQDLVERFEPQAQSKQIQFTPHLRTGIVVKGDSHKLSRLFSNLLDNALKYTTDGGRVALFLEQEQRFAVIRIEDTGIGIPPDSLPLIFQRFWRADAAKSEKDGLGLGLAIAQAIVQQHKGEIKVSSRLGAGSSFRVLLPLDAQA</sequence>
<dbReference type="InterPro" id="IPR005467">
    <property type="entry name" value="His_kinase_dom"/>
</dbReference>
<dbReference type="SUPFAM" id="SSF55874">
    <property type="entry name" value="ATPase domain of HSP90 chaperone/DNA topoisomerase II/histidine kinase"/>
    <property type="match status" value="1"/>
</dbReference>
<keyword evidence="5 9" id="KW-0418">Kinase</keyword>
<protein>
    <recommendedName>
        <fullName evidence="2">histidine kinase</fullName>
        <ecNumber evidence="2">2.7.13.3</ecNumber>
    </recommendedName>
</protein>
<evidence type="ECO:0000256" key="5">
    <source>
        <dbReference type="ARBA" id="ARBA00022777"/>
    </source>
</evidence>
<dbReference type="InterPro" id="IPR050736">
    <property type="entry name" value="Sensor_HK_Regulatory"/>
</dbReference>
<dbReference type="Pfam" id="PF02518">
    <property type="entry name" value="HATPase_c"/>
    <property type="match status" value="1"/>
</dbReference>
<name>A0AB37UMG6_9CYAN</name>
<keyword evidence="7" id="KW-0812">Transmembrane</keyword>
<organism evidence="9 10">
    <name type="scientific">Chroococcidiopsis cubana SAG 39.79</name>
    <dbReference type="NCBI Taxonomy" id="388085"/>
    <lineage>
        <taxon>Bacteria</taxon>
        <taxon>Bacillati</taxon>
        <taxon>Cyanobacteriota</taxon>
        <taxon>Cyanophyceae</taxon>
        <taxon>Chroococcidiopsidales</taxon>
        <taxon>Chroococcidiopsidaceae</taxon>
        <taxon>Chroococcidiopsis</taxon>
    </lineage>
</organism>
<dbReference type="CDD" id="cd00082">
    <property type="entry name" value="HisKA"/>
    <property type="match status" value="1"/>
</dbReference>
<dbReference type="Pfam" id="PF00512">
    <property type="entry name" value="HisKA"/>
    <property type="match status" value="1"/>
</dbReference>
<reference evidence="9 10" key="1">
    <citation type="journal article" date="2019" name="Genome Biol. Evol.">
        <title>Day and night: Metabolic profiles and evolutionary relationships of six axenic non-marine cyanobacteria.</title>
        <authorList>
            <person name="Will S.E."/>
            <person name="Henke P."/>
            <person name="Boedeker C."/>
            <person name="Huang S."/>
            <person name="Brinkmann H."/>
            <person name="Rohde M."/>
            <person name="Jarek M."/>
            <person name="Friedl T."/>
            <person name="Seufert S."/>
            <person name="Schumacher M."/>
            <person name="Overmann J."/>
            <person name="Neumann-Schaal M."/>
            <person name="Petersen J."/>
        </authorList>
    </citation>
    <scope>NUCLEOTIDE SEQUENCE [LARGE SCALE GENOMIC DNA]</scope>
    <source>
        <strain evidence="9 10">SAG 39.79</strain>
    </source>
</reference>
<dbReference type="Gene3D" id="3.30.565.10">
    <property type="entry name" value="Histidine kinase-like ATPase, C-terminal domain"/>
    <property type="match status" value="1"/>
</dbReference>
<dbReference type="PRINTS" id="PR00344">
    <property type="entry name" value="BCTRLSENSOR"/>
</dbReference>
<evidence type="ECO:0000256" key="7">
    <source>
        <dbReference type="SAM" id="Phobius"/>
    </source>
</evidence>
<dbReference type="PROSITE" id="PS50109">
    <property type="entry name" value="HIS_KIN"/>
    <property type="match status" value="1"/>
</dbReference>
<dbReference type="SMART" id="SM00387">
    <property type="entry name" value="HATPase_c"/>
    <property type="match status" value="1"/>
</dbReference>
<keyword evidence="10" id="KW-1185">Reference proteome</keyword>
<dbReference type="InterPro" id="IPR036097">
    <property type="entry name" value="HisK_dim/P_sf"/>
</dbReference>
<keyword evidence="4" id="KW-0808">Transferase</keyword>
<keyword evidence="3" id="KW-0597">Phosphoprotein</keyword>
<evidence type="ECO:0000313" key="9">
    <source>
        <dbReference type="EMBL" id="RUT12539.1"/>
    </source>
</evidence>
<dbReference type="EC" id="2.7.13.3" evidence="2"/>
<dbReference type="AlphaFoldDB" id="A0AB37UMG6"/>
<evidence type="ECO:0000256" key="2">
    <source>
        <dbReference type="ARBA" id="ARBA00012438"/>
    </source>
</evidence>
<accession>A0AB37UMG6</accession>
<feature type="domain" description="Histidine kinase" evidence="8">
    <location>
        <begin position="207"/>
        <end position="427"/>
    </location>
</feature>
<dbReference type="SUPFAM" id="SSF47384">
    <property type="entry name" value="Homodimeric domain of signal transducing histidine kinase"/>
    <property type="match status" value="1"/>
</dbReference>
<evidence type="ECO:0000259" key="8">
    <source>
        <dbReference type="PROSITE" id="PS50109"/>
    </source>
</evidence>
<feature type="transmembrane region" description="Helical" evidence="7">
    <location>
        <begin position="168"/>
        <end position="191"/>
    </location>
</feature>
<evidence type="ECO:0000256" key="4">
    <source>
        <dbReference type="ARBA" id="ARBA00022679"/>
    </source>
</evidence>
<dbReference type="GO" id="GO:0000155">
    <property type="term" value="F:phosphorelay sensor kinase activity"/>
    <property type="evidence" value="ECO:0007669"/>
    <property type="project" value="InterPro"/>
</dbReference>
<dbReference type="SMART" id="SM00388">
    <property type="entry name" value="HisKA"/>
    <property type="match status" value="1"/>
</dbReference>